<dbReference type="PANTHER" id="PTHR43433">
    <property type="entry name" value="HYDROLASE, ALPHA/BETA FOLD FAMILY PROTEIN"/>
    <property type="match status" value="1"/>
</dbReference>
<reference evidence="3 4" key="1">
    <citation type="submission" date="2019-08" db="EMBL/GenBank/DDBJ databases">
        <authorList>
            <person name="Liang Q."/>
        </authorList>
    </citation>
    <scope>NUCLEOTIDE SEQUENCE [LARGE SCALE GENOMIC DNA]</scope>
    <source>
        <strain evidence="3 4">V1718</strain>
    </source>
</reference>
<dbReference type="InterPro" id="IPR050471">
    <property type="entry name" value="AB_hydrolase"/>
</dbReference>
<keyword evidence="4" id="KW-1185">Reference proteome</keyword>
<dbReference type="OrthoDB" id="9785408at2"/>
<dbReference type="InterPro" id="IPR013595">
    <property type="entry name" value="Pept_S33_TAP-like_C"/>
</dbReference>
<dbReference type="Gene3D" id="3.40.50.1820">
    <property type="entry name" value="alpha/beta hydrolase"/>
    <property type="match status" value="1"/>
</dbReference>
<name>A0A5B8XX78_9DELT</name>
<dbReference type="Proteomes" id="UP000321595">
    <property type="component" value="Chromosome"/>
</dbReference>
<sequence>MNSKPQAWPRYTVARDGTSIAYEDRGQGTPIIFTNGYATSHYYWEGVRAQLDPEYRTLIWDLKGHGYSAPARNLDECSIPACADDLIRVLDAAGVEKAVLAGFSLGCQIILETWRQHPDRILAFIPVLGTYGRPFDNLLHPQFGKSAYRAFKAIGPKISRSIMPAVRLNMRLPTTHTVTRMTGMVGPDVDLAKMKPFYDHFQVLDGPSWIAMGVHAQDHSAEDLLESIDVPTLIVSGGRDVFTPHRLSVHMHKSIKGSELFLLPSATHAGLLEHTEAISARIGEFLHRNDLHVS</sequence>
<organism evidence="3 4">
    <name type="scientific">Microvenator marinus</name>
    <dbReference type="NCBI Taxonomy" id="2600177"/>
    <lineage>
        <taxon>Bacteria</taxon>
        <taxon>Deltaproteobacteria</taxon>
        <taxon>Bradymonadales</taxon>
        <taxon>Microvenatoraceae</taxon>
        <taxon>Microvenator</taxon>
    </lineage>
</organism>
<dbReference type="EMBL" id="CP042467">
    <property type="protein sequence ID" value="QED30200.1"/>
    <property type="molecule type" value="Genomic_DNA"/>
</dbReference>
<evidence type="ECO:0000259" key="1">
    <source>
        <dbReference type="Pfam" id="PF00561"/>
    </source>
</evidence>
<dbReference type="PANTHER" id="PTHR43433:SF4">
    <property type="entry name" value="NON-HEME CHLOROPEROXIDASE-RELATED"/>
    <property type="match status" value="1"/>
</dbReference>
<evidence type="ECO:0000313" key="3">
    <source>
        <dbReference type="EMBL" id="QED30200.1"/>
    </source>
</evidence>
<dbReference type="KEGG" id="bbae:FRD01_23795"/>
<dbReference type="InterPro" id="IPR029058">
    <property type="entry name" value="AB_hydrolase_fold"/>
</dbReference>
<gene>
    <name evidence="3" type="ORF">FRD01_23795</name>
</gene>
<feature type="domain" description="AB hydrolase-1" evidence="1">
    <location>
        <begin position="30"/>
        <end position="125"/>
    </location>
</feature>
<protein>
    <submittedName>
        <fullName evidence="3">Alpha/beta hydrolase</fullName>
    </submittedName>
</protein>
<dbReference type="GO" id="GO:0016787">
    <property type="term" value="F:hydrolase activity"/>
    <property type="evidence" value="ECO:0007669"/>
    <property type="project" value="UniProtKB-KW"/>
</dbReference>
<feature type="domain" description="Peptidase S33 tripeptidyl aminopeptidase-like C-terminal" evidence="2">
    <location>
        <begin position="226"/>
        <end position="288"/>
    </location>
</feature>
<evidence type="ECO:0000259" key="2">
    <source>
        <dbReference type="Pfam" id="PF08386"/>
    </source>
</evidence>
<dbReference type="Pfam" id="PF00561">
    <property type="entry name" value="Abhydrolase_1"/>
    <property type="match status" value="1"/>
</dbReference>
<dbReference type="Pfam" id="PF08386">
    <property type="entry name" value="Abhydrolase_4"/>
    <property type="match status" value="1"/>
</dbReference>
<evidence type="ECO:0000313" key="4">
    <source>
        <dbReference type="Proteomes" id="UP000321595"/>
    </source>
</evidence>
<dbReference type="RefSeq" id="WP_146963683.1">
    <property type="nucleotide sequence ID" value="NZ_CP042467.1"/>
</dbReference>
<dbReference type="AlphaFoldDB" id="A0A5B8XX78"/>
<dbReference type="SUPFAM" id="SSF53474">
    <property type="entry name" value="alpha/beta-Hydrolases"/>
    <property type="match status" value="1"/>
</dbReference>
<dbReference type="InterPro" id="IPR000073">
    <property type="entry name" value="AB_hydrolase_1"/>
</dbReference>
<proteinExistence type="predicted"/>
<accession>A0A5B8XX78</accession>
<keyword evidence="3" id="KW-0378">Hydrolase</keyword>